<accession>A0AAD4GLG7</accession>
<proteinExistence type="predicted"/>
<reference evidence="2" key="1">
    <citation type="submission" date="2019-10" db="EMBL/GenBank/DDBJ databases">
        <authorList>
            <consortium name="DOE Joint Genome Institute"/>
            <person name="Kuo A."/>
            <person name="Miyauchi S."/>
            <person name="Kiss E."/>
            <person name="Drula E."/>
            <person name="Kohler A."/>
            <person name="Sanchez-Garcia M."/>
            <person name="Andreopoulos B."/>
            <person name="Barry K.W."/>
            <person name="Bonito G."/>
            <person name="Buee M."/>
            <person name="Carver A."/>
            <person name="Chen C."/>
            <person name="Cichocki N."/>
            <person name="Clum A."/>
            <person name="Culley D."/>
            <person name="Crous P.W."/>
            <person name="Fauchery L."/>
            <person name="Girlanda M."/>
            <person name="Hayes R."/>
            <person name="Keri Z."/>
            <person name="LaButti K."/>
            <person name="Lipzen A."/>
            <person name="Lombard V."/>
            <person name="Magnuson J."/>
            <person name="Maillard F."/>
            <person name="Morin E."/>
            <person name="Murat C."/>
            <person name="Nolan M."/>
            <person name="Ohm R."/>
            <person name="Pangilinan J."/>
            <person name="Pereira M."/>
            <person name="Perotto S."/>
            <person name="Peter M."/>
            <person name="Riley R."/>
            <person name="Sitrit Y."/>
            <person name="Stielow B."/>
            <person name="Szollosi G."/>
            <person name="Zifcakova L."/>
            <person name="Stursova M."/>
            <person name="Spatafora J.W."/>
            <person name="Tedersoo L."/>
            <person name="Vaario L.-M."/>
            <person name="Yamada A."/>
            <person name="Yan M."/>
            <person name="Wang P."/>
            <person name="Xu J."/>
            <person name="Bruns T."/>
            <person name="Baldrian P."/>
            <person name="Vilgalys R."/>
            <person name="Henrissat B."/>
            <person name="Grigoriev I.V."/>
            <person name="Hibbett D."/>
            <person name="Nagy L.G."/>
            <person name="Martin F.M."/>
        </authorList>
    </citation>
    <scope>NUCLEOTIDE SEQUENCE</scope>
    <source>
        <strain evidence="2">BED1</strain>
    </source>
</reference>
<dbReference type="AlphaFoldDB" id="A0AAD4GLG7"/>
<protein>
    <submittedName>
        <fullName evidence="2">Uncharacterized protein</fullName>
    </submittedName>
</protein>
<reference evidence="2" key="2">
    <citation type="journal article" date="2020" name="Nat. Commun.">
        <title>Large-scale genome sequencing of mycorrhizal fungi provides insights into the early evolution of symbiotic traits.</title>
        <authorList>
            <person name="Miyauchi S."/>
            <person name="Kiss E."/>
            <person name="Kuo A."/>
            <person name="Drula E."/>
            <person name="Kohler A."/>
            <person name="Sanchez-Garcia M."/>
            <person name="Morin E."/>
            <person name="Andreopoulos B."/>
            <person name="Barry K.W."/>
            <person name="Bonito G."/>
            <person name="Buee M."/>
            <person name="Carver A."/>
            <person name="Chen C."/>
            <person name="Cichocki N."/>
            <person name="Clum A."/>
            <person name="Culley D."/>
            <person name="Crous P.W."/>
            <person name="Fauchery L."/>
            <person name="Girlanda M."/>
            <person name="Hayes R.D."/>
            <person name="Keri Z."/>
            <person name="LaButti K."/>
            <person name="Lipzen A."/>
            <person name="Lombard V."/>
            <person name="Magnuson J."/>
            <person name="Maillard F."/>
            <person name="Murat C."/>
            <person name="Nolan M."/>
            <person name="Ohm R.A."/>
            <person name="Pangilinan J."/>
            <person name="Pereira M.F."/>
            <person name="Perotto S."/>
            <person name="Peter M."/>
            <person name="Pfister S."/>
            <person name="Riley R."/>
            <person name="Sitrit Y."/>
            <person name="Stielow J.B."/>
            <person name="Szollosi G."/>
            <person name="Zifcakova L."/>
            <person name="Stursova M."/>
            <person name="Spatafora J.W."/>
            <person name="Tedersoo L."/>
            <person name="Vaario L.M."/>
            <person name="Yamada A."/>
            <person name="Yan M."/>
            <person name="Wang P."/>
            <person name="Xu J."/>
            <person name="Bruns T."/>
            <person name="Baldrian P."/>
            <person name="Vilgalys R."/>
            <person name="Dunand C."/>
            <person name="Henrissat B."/>
            <person name="Grigoriev I.V."/>
            <person name="Hibbett D."/>
            <person name="Nagy L.G."/>
            <person name="Martin F.M."/>
        </authorList>
    </citation>
    <scope>NUCLEOTIDE SEQUENCE</scope>
    <source>
        <strain evidence="2">BED1</strain>
    </source>
</reference>
<evidence type="ECO:0000313" key="3">
    <source>
        <dbReference type="Proteomes" id="UP001194468"/>
    </source>
</evidence>
<feature type="region of interest" description="Disordered" evidence="1">
    <location>
        <begin position="45"/>
        <end position="105"/>
    </location>
</feature>
<comment type="caution">
    <text evidence="2">The sequence shown here is derived from an EMBL/GenBank/DDBJ whole genome shotgun (WGS) entry which is preliminary data.</text>
</comment>
<dbReference type="Proteomes" id="UP001194468">
    <property type="component" value="Unassembled WGS sequence"/>
</dbReference>
<sequence>MMKEGLTHEDLLQEDRLGTFLARYYNVSIDSKHENTAVFLQDKDDSSMCSVSSITDPYDQSPELEVSPPPSPEPDISPSTTPELELSSPPTSEVDSSPPTPIDNPWTVITRIRARNIPFGRKRIPVGSYVSIQCDSAHQRTQNQPIQLHHSDIEWEDVIFLPFQASGKVRFTVYASFELKPMLGNGEVLYMSDPIDVDELAGGTHLIRFSQGELGTATPDPSLLVTVGQWYSTPLAVAPNGDDSNMELEESSDLIRETNSGQEALLRYHDEYKRDCLEAAVQHFEYAWHNCPLTHPCRAVVLVNLAKAKFTSCKIGPGNAGLDDLIQLYRDTLKLRRPGHPDRPATLLNLAQILLFRYEQKCTESIAEEINELTADIVFSEDTHERRAADLVLDTLERCRVVNSDGLTELDELVQKLKQNAKVSLDGYFDKPQRLINLSATLWKRYEKRGEPSDLDELLEVNEQALQLLPSRHPDRLPCLRILRAVLRKLFEIRADHSYLVKLCPLSDEALQLLPDGHPERSQWVTNSTSHLAEAAEHSGDAAFDAHTYNDAIAQYSQAVVLWYELCRSEEPV</sequence>
<dbReference type="EMBL" id="WHUW01000001">
    <property type="protein sequence ID" value="KAF8452395.1"/>
    <property type="molecule type" value="Genomic_DNA"/>
</dbReference>
<evidence type="ECO:0000256" key="1">
    <source>
        <dbReference type="SAM" id="MobiDB-lite"/>
    </source>
</evidence>
<keyword evidence="3" id="KW-1185">Reference proteome</keyword>
<name>A0AAD4GLG7_BOLED</name>
<feature type="compositionally biased region" description="Polar residues" evidence="1">
    <location>
        <begin position="88"/>
        <end position="97"/>
    </location>
</feature>
<gene>
    <name evidence="2" type="ORF">L210DRAFT_3518476</name>
</gene>
<evidence type="ECO:0000313" key="2">
    <source>
        <dbReference type="EMBL" id="KAF8452395.1"/>
    </source>
</evidence>
<organism evidence="2 3">
    <name type="scientific">Boletus edulis BED1</name>
    <dbReference type="NCBI Taxonomy" id="1328754"/>
    <lineage>
        <taxon>Eukaryota</taxon>
        <taxon>Fungi</taxon>
        <taxon>Dikarya</taxon>
        <taxon>Basidiomycota</taxon>
        <taxon>Agaricomycotina</taxon>
        <taxon>Agaricomycetes</taxon>
        <taxon>Agaricomycetidae</taxon>
        <taxon>Boletales</taxon>
        <taxon>Boletineae</taxon>
        <taxon>Boletaceae</taxon>
        <taxon>Boletoideae</taxon>
        <taxon>Boletus</taxon>
    </lineage>
</organism>